<dbReference type="InterPro" id="IPR004358">
    <property type="entry name" value="Sig_transdc_His_kin-like_C"/>
</dbReference>
<dbReference type="Gene3D" id="3.40.50.2300">
    <property type="match status" value="1"/>
</dbReference>
<keyword evidence="7" id="KW-1133">Transmembrane helix</keyword>
<dbReference type="SUPFAM" id="SSF55874">
    <property type="entry name" value="ATPase domain of HSP90 chaperone/DNA topoisomerase II/histidine kinase"/>
    <property type="match status" value="1"/>
</dbReference>
<dbReference type="Gene3D" id="3.30.450.40">
    <property type="match status" value="1"/>
</dbReference>
<dbReference type="PROSITE" id="PS50113">
    <property type="entry name" value="PAC"/>
    <property type="match status" value="1"/>
</dbReference>
<dbReference type="InterPro" id="IPR029016">
    <property type="entry name" value="GAF-like_dom_sf"/>
</dbReference>
<reference evidence="11 12" key="1">
    <citation type="submission" date="2015-12" db="EMBL/GenBank/DDBJ databases">
        <title>Genome sequence of Oceanibaculum pacificum MCCC 1A02656.</title>
        <authorList>
            <person name="Lu L."/>
            <person name="Lai Q."/>
            <person name="Shao Z."/>
            <person name="Qian P."/>
        </authorList>
    </citation>
    <scope>NUCLEOTIDE SEQUENCE [LARGE SCALE GENOMIC DNA]</scope>
    <source>
        <strain evidence="11 12">MCCC 1A02656</strain>
    </source>
</reference>
<feature type="domain" description="PAC" evidence="10">
    <location>
        <begin position="583"/>
        <end position="635"/>
    </location>
</feature>
<keyword evidence="4" id="KW-0808">Transferase</keyword>
<dbReference type="SMART" id="SM00388">
    <property type="entry name" value="HisKA"/>
    <property type="match status" value="1"/>
</dbReference>
<dbReference type="CDD" id="cd00130">
    <property type="entry name" value="PAS"/>
    <property type="match status" value="1"/>
</dbReference>
<feature type="domain" description="Histidine kinase" evidence="8">
    <location>
        <begin position="648"/>
        <end position="870"/>
    </location>
</feature>
<evidence type="ECO:0000256" key="4">
    <source>
        <dbReference type="ARBA" id="ARBA00022679"/>
    </source>
</evidence>
<dbReference type="Pfam" id="PF08447">
    <property type="entry name" value="PAS_3"/>
    <property type="match status" value="1"/>
</dbReference>
<feature type="domain" description="Response regulatory" evidence="9">
    <location>
        <begin position="893"/>
        <end position="1010"/>
    </location>
</feature>
<dbReference type="InterPro" id="IPR000700">
    <property type="entry name" value="PAS-assoc_C"/>
</dbReference>
<dbReference type="Gene3D" id="2.10.70.100">
    <property type="match status" value="1"/>
</dbReference>
<dbReference type="Pfam" id="PF01590">
    <property type="entry name" value="GAF"/>
    <property type="match status" value="1"/>
</dbReference>
<keyword evidence="5" id="KW-0418">Kinase</keyword>
<evidence type="ECO:0000259" key="8">
    <source>
        <dbReference type="PROSITE" id="PS50109"/>
    </source>
</evidence>
<dbReference type="SUPFAM" id="SSF55785">
    <property type="entry name" value="PYP-like sensor domain (PAS domain)"/>
    <property type="match status" value="1"/>
</dbReference>
<evidence type="ECO:0000256" key="7">
    <source>
        <dbReference type="SAM" id="Phobius"/>
    </source>
</evidence>
<dbReference type="EMBL" id="LPXN01000136">
    <property type="protein sequence ID" value="KZD04272.1"/>
    <property type="molecule type" value="Genomic_DNA"/>
</dbReference>
<dbReference type="InterPro" id="IPR000014">
    <property type="entry name" value="PAS"/>
</dbReference>
<comment type="caution">
    <text evidence="11">The sequence shown here is derived from an EMBL/GenBank/DDBJ whole genome shotgun (WGS) entry which is preliminary data.</text>
</comment>
<dbReference type="RefSeq" id="WP_067558474.1">
    <property type="nucleotide sequence ID" value="NZ_LPXN01000136.1"/>
</dbReference>
<dbReference type="NCBIfam" id="TIGR00229">
    <property type="entry name" value="sensory_box"/>
    <property type="match status" value="1"/>
</dbReference>
<name>A0A154VSJ0_9PROT</name>
<dbReference type="GO" id="GO:0000155">
    <property type="term" value="F:phosphorelay sensor kinase activity"/>
    <property type="evidence" value="ECO:0007669"/>
    <property type="project" value="InterPro"/>
</dbReference>
<dbReference type="InterPro" id="IPR036097">
    <property type="entry name" value="HisK_dim/P_sf"/>
</dbReference>
<dbReference type="InterPro" id="IPR036890">
    <property type="entry name" value="HATPase_C_sf"/>
</dbReference>
<dbReference type="Gene3D" id="1.10.287.130">
    <property type="match status" value="1"/>
</dbReference>
<dbReference type="SUPFAM" id="SSF52172">
    <property type="entry name" value="CheY-like"/>
    <property type="match status" value="1"/>
</dbReference>
<proteinExistence type="predicted"/>
<dbReference type="SMART" id="SM00387">
    <property type="entry name" value="HATPase_c"/>
    <property type="match status" value="1"/>
</dbReference>
<dbReference type="SUPFAM" id="SSF55781">
    <property type="entry name" value="GAF domain-like"/>
    <property type="match status" value="1"/>
</dbReference>
<dbReference type="InterPro" id="IPR003018">
    <property type="entry name" value="GAF"/>
</dbReference>
<feature type="transmembrane region" description="Helical" evidence="7">
    <location>
        <begin position="6"/>
        <end position="27"/>
    </location>
</feature>
<dbReference type="InterPro" id="IPR035965">
    <property type="entry name" value="PAS-like_dom_sf"/>
</dbReference>
<evidence type="ECO:0000256" key="6">
    <source>
        <dbReference type="PROSITE-ProRule" id="PRU00169"/>
    </source>
</evidence>
<dbReference type="Pfam" id="PF22588">
    <property type="entry name" value="dCache_1_like"/>
    <property type="match status" value="1"/>
</dbReference>
<dbReference type="CDD" id="cd00082">
    <property type="entry name" value="HisKA"/>
    <property type="match status" value="1"/>
</dbReference>
<dbReference type="InterPro" id="IPR003594">
    <property type="entry name" value="HATPase_dom"/>
</dbReference>
<dbReference type="OrthoDB" id="9796100at2"/>
<gene>
    <name evidence="11" type="ORF">AUP43_12270</name>
</gene>
<evidence type="ECO:0000313" key="11">
    <source>
        <dbReference type="EMBL" id="KZD04272.1"/>
    </source>
</evidence>
<dbReference type="Gene3D" id="3.30.565.10">
    <property type="entry name" value="Histidine kinase-like ATPase, C-terminal domain"/>
    <property type="match status" value="1"/>
</dbReference>
<dbReference type="PANTHER" id="PTHR43065">
    <property type="entry name" value="SENSOR HISTIDINE KINASE"/>
    <property type="match status" value="1"/>
</dbReference>
<dbReference type="EC" id="2.7.13.3" evidence="2"/>
<dbReference type="SMART" id="SM00448">
    <property type="entry name" value="REC"/>
    <property type="match status" value="1"/>
</dbReference>
<evidence type="ECO:0000313" key="12">
    <source>
        <dbReference type="Proteomes" id="UP000076400"/>
    </source>
</evidence>
<dbReference type="CDD" id="cd12914">
    <property type="entry name" value="PDC1_DGC_like"/>
    <property type="match status" value="1"/>
</dbReference>
<dbReference type="InterPro" id="IPR005467">
    <property type="entry name" value="His_kinase_dom"/>
</dbReference>
<protein>
    <recommendedName>
        <fullName evidence="2">histidine kinase</fullName>
        <ecNumber evidence="2">2.7.13.3</ecNumber>
    </recommendedName>
</protein>
<dbReference type="STRING" id="580166.AUP43_12270"/>
<dbReference type="Proteomes" id="UP000076400">
    <property type="component" value="Unassembled WGS sequence"/>
</dbReference>
<dbReference type="InterPro" id="IPR013655">
    <property type="entry name" value="PAS_fold_3"/>
</dbReference>
<dbReference type="InterPro" id="IPR001610">
    <property type="entry name" value="PAC"/>
</dbReference>
<dbReference type="SUPFAM" id="SSF47384">
    <property type="entry name" value="Homodimeric domain of signal transducing histidine kinase"/>
    <property type="match status" value="1"/>
</dbReference>
<dbReference type="PROSITE" id="PS50110">
    <property type="entry name" value="RESPONSE_REGULATORY"/>
    <property type="match status" value="1"/>
</dbReference>
<keyword evidence="7" id="KW-0472">Membrane</keyword>
<keyword evidence="12" id="KW-1185">Reference proteome</keyword>
<evidence type="ECO:0000259" key="9">
    <source>
        <dbReference type="PROSITE" id="PS50110"/>
    </source>
</evidence>
<sequence length="1018" mass="111359">MKASRIVTYCGVALSLAITAAVSLSLWQHYNDAYQQARQIAGNLATALAQHTRQTITTYDRELLDLSKDIPGEAVFQEELHETNRRLLTMHAADTLGVVDFFLTDNMGKLLVSSHKAERLAGDLSSHPSFTGHAGAVNRGLVIVGPSHPVPGLSAPEQAALTLSRPLTTWDGRFAGIVGVSLSLEYLQRFYASLEVGENGTLGLFTLDGEMLVRDPPIKMDPAAASGVAQIFGNRAEERPNGEMMLLSPLDTKLRLIAYRTVPEYPLLAFVGLSADDFLADWLMHTLFYGFVLLVIVTTLIVFSRLLGKALHRQNRNLEKLNLSEGRARRQAEQLSYLAAMSGDMIAIRDVDALLNKITDVARELIGAHQAVLSLSANAHFAQTIHGISLSEKYAAWRDYKEEATGEGIYRLVCENNQPMRLTQAELEAHPAFLNFGAAKDRHPPMNGWIAVPLIDKEGGNLGVLQLTDRYEGDFVESDIILLQQLAFLGASAIENARLYTALADSQLDFVEAERIARLGTWRWNADNDSAVVSPVMAQMLGLEDADTALRIEGRQMRRAIHPDDYRRVIGLIEEARQTGIRGATELRLVHPSGRERICWTEYHLQHDAAGQPIGMFGVIQDITERRDTEERLRQAQKMDAIGQLTGGVAHDFNNLLQVIIGNLDLALEARPAVETGAEEMRLALSAAERAADLTRKLLAFSRKQPLQPDTLDMNRVIRDMGSLLNRLLPPSISVETVLSGGLWLTSADRSQLENVLVNLAVNARDAMPEGGKLTIETGNGHLSDDYAAIHDAQAGQYVMIAVTDTGSGMPASVLSRAFDPFFTTKPDGQGTGLGLSMAYGFVKQSGGHIKIYSEVGHGTTVKIYLPRVHDAAPAAVDPLAPENLEPRGRGETILVVEDEDMVRRTVERILHDLGYRSIAVSTGAEAVAALSADPDGIALMFSDVVLPRGLMGHDLVAAVRALRPDLRILFTSGFTENSIIHQGKLDSGVHLISKPYKKIQLARKLRALLDAPDTTYN</sequence>
<comment type="catalytic activity">
    <reaction evidence="1">
        <text>ATP + protein L-histidine = ADP + protein N-phospho-L-histidine.</text>
        <dbReference type="EC" id="2.7.13.3"/>
    </reaction>
</comment>
<dbReference type="PROSITE" id="PS50109">
    <property type="entry name" value="HIS_KIN"/>
    <property type="match status" value="1"/>
</dbReference>
<dbReference type="Pfam" id="PF00072">
    <property type="entry name" value="Response_reg"/>
    <property type="match status" value="1"/>
</dbReference>
<evidence type="ECO:0000256" key="1">
    <source>
        <dbReference type="ARBA" id="ARBA00000085"/>
    </source>
</evidence>
<dbReference type="AlphaFoldDB" id="A0A154VSJ0"/>
<feature type="transmembrane region" description="Helical" evidence="7">
    <location>
        <begin position="287"/>
        <end position="307"/>
    </location>
</feature>
<dbReference type="Pfam" id="PF02518">
    <property type="entry name" value="HATPase_c"/>
    <property type="match status" value="1"/>
</dbReference>
<dbReference type="SMART" id="SM00065">
    <property type="entry name" value="GAF"/>
    <property type="match status" value="1"/>
</dbReference>
<dbReference type="PANTHER" id="PTHR43065:SF49">
    <property type="entry name" value="HISTIDINE KINASE"/>
    <property type="match status" value="1"/>
</dbReference>
<organism evidence="11 12">
    <name type="scientific">Oceanibaculum pacificum</name>
    <dbReference type="NCBI Taxonomy" id="580166"/>
    <lineage>
        <taxon>Bacteria</taxon>
        <taxon>Pseudomonadati</taxon>
        <taxon>Pseudomonadota</taxon>
        <taxon>Alphaproteobacteria</taxon>
        <taxon>Rhodospirillales</taxon>
        <taxon>Oceanibaculaceae</taxon>
        <taxon>Oceanibaculum</taxon>
    </lineage>
</organism>
<dbReference type="InterPro" id="IPR001789">
    <property type="entry name" value="Sig_transdc_resp-reg_receiver"/>
</dbReference>
<keyword evidence="3 6" id="KW-0597">Phosphoprotein</keyword>
<evidence type="ECO:0000256" key="3">
    <source>
        <dbReference type="ARBA" id="ARBA00022553"/>
    </source>
</evidence>
<evidence type="ECO:0000259" key="10">
    <source>
        <dbReference type="PROSITE" id="PS50113"/>
    </source>
</evidence>
<dbReference type="InterPro" id="IPR011006">
    <property type="entry name" value="CheY-like_superfamily"/>
</dbReference>
<evidence type="ECO:0000256" key="2">
    <source>
        <dbReference type="ARBA" id="ARBA00012438"/>
    </source>
</evidence>
<dbReference type="CDD" id="cd12915">
    <property type="entry name" value="PDC2_DGC_like"/>
    <property type="match status" value="1"/>
</dbReference>
<dbReference type="InterPro" id="IPR003661">
    <property type="entry name" value="HisK_dim/P_dom"/>
</dbReference>
<feature type="modified residue" description="4-aspartylphosphate" evidence="6">
    <location>
        <position position="944"/>
    </location>
</feature>
<accession>A0A154VSJ0</accession>
<dbReference type="InterPro" id="IPR054327">
    <property type="entry name" value="His-kinase-like_sensor"/>
</dbReference>
<dbReference type="Gene3D" id="3.30.450.20">
    <property type="entry name" value="PAS domain"/>
    <property type="match status" value="3"/>
</dbReference>
<keyword evidence="7" id="KW-0812">Transmembrane</keyword>
<dbReference type="PRINTS" id="PR00344">
    <property type="entry name" value="BCTRLSENSOR"/>
</dbReference>
<dbReference type="CDD" id="cd16919">
    <property type="entry name" value="HATPase_CckA-like"/>
    <property type="match status" value="1"/>
</dbReference>
<dbReference type="SMART" id="SM00086">
    <property type="entry name" value="PAC"/>
    <property type="match status" value="1"/>
</dbReference>
<evidence type="ECO:0000256" key="5">
    <source>
        <dbReference type="ARBA" id="ARBA00022777"/>
    </source>
</evidence>